<name>K1WU90_MARBU</name>
<dbReference type="Pfam" id="PF19287">
    <property type="entry name" value="DUF5910"/>
    <property type="match status" value="1"/>
</dbReference>
<dbReference type="Proteomes" id="UP000006753">
    <property type="component" value="Unassembled WGS sequence"/>
</dbReference>
<gene>
    <name evidence="1" type="ORF">MBM_06033</name>
</gene>
<evidence type="ECO:0000313" key="2">
    <source>
        <dbReference type="Proteomes" id="UP000006753"/>
    </source>
</evidence>
<dbReference type="OrthoDB" id="10463091at2759"/>
<proteinExistence type="predicted"/>
<protein>
    <submittedName>
        <fullName evidence="1">Uncharacterized protein</fullName>
    </submittedName>
</protein>
<dbReference type="AlphaFoldDB" id="K1WU90"/>
<dbReference type="HOGENOM" id="CLU_2237167_0_0_1"/>
<organism evidence="1 2">
    <name type="scientific">Marssonina brunnea f. sp. multigermtubi (strain MB_m1)</name>
    <name type="common">Marssonina leaf spot fungus</name>
    <dbReference type="NCBI Taxonomy" id="1072389"/>
    <lineage>
        <taxon>Eukaryota</taxon>
        <taxon>Fungi</taxon>
        <taxon>Dikarya</taxon>
        <taxon>Ascomycota</taxon>
        <taxon>Pezizomycotina</taxon>
        <taxon>Leotiomycetes</taxon>
        <taxon>Helotiales</taxon>
        <taxon>Drepanopezizaceae</taxon>
        <taxon>Drepanopeziza</taxon>
    </lineage>
</organism>
<sequence length="105" mass="11651">MEHLVSTPLGKYPHAALRFSWVSGINWQLQMLSPAKVVNNGVLELRAKCFESKDELKEFSDAVIDWDGKEEWPIRGVRGPPDLLPVPRRDSGSGLGRVIGGLVTK</sequence>
<dbReference type="KEGG" id="mbe:MBM_06033"/>
<keyword evidence="2" id="KW-1185">Reference proteome</keyword>
<dbReference type="InParanoid" id="K1WU90"/>
<dbReference type="EMBL" id="JH921440">
    <property type="protein sequence ID" value="EKD16022.1"/>
    <property type="molecule type" value="Genomic_DNA"/>
</dbReference>
<dbReference type="GeneID" id="18761968"/>
<evidence type="ECO:0000313" key="1">
    <source>
        <dbReference type="EMBL" id="EKD16022.1"/>
    </source>
</evidence>
<accession>K1WU90</accession>
<dbReference type="InterPro" id="IPR045564">
    <property type="entry name" value="DUF5910"/>
</dbReference>
<reference evidence="1 2" key="1">
    <citation type="journal article" date="2012" name="BMC Genomics">
        <title>Sequencing the genome of Marssonina brunnea reveals fungus-poplar co-evolution.</title>
        <authorList>
            <person name="Zhu S."/>
            <person name="Cao Y.-Z."/>
            <person name="Jiang C."/>
            <person name="Tan B.-Y."/>
            <person name="Wang Z."/>
            <person name="Feng S."/>
            <person name="Zhang L."/>
            <person name="Su X.-H."/>
            <person name="Brejova B."/>
            <person name="Vinar T."/>
            <person name="Xu M."/>
            <person name="Wang M.-X."/>
            <person name="Zhang S.-G."/>
            <person name="Huang M.-R."/>
            <person name="Wu R."/>
            <person name="Zhou Y."/>
        </authorList>
    </citation>
    <scope>NUCLEOTIDE SEQUENCE [LARGE SCALE GENOMIC DNA]</scope>
    <source>
        <strain evidence="1 2">MB_m1</strain>
    </source>
</reference>